<feature type="domain" description="DHFR" evidence="11">
    <location>
        <begin position="2"/>
        <end position="158"/>
    </location>
</feature>
<evidence type="ECO:0000256" key="7">
    <source>
        <dbReference type="ARBA" id="ARBA00023002"/>
    </source>
</evidence>
<evidence type="ECO:0000256" key="10">
    <source>
        <dbReference type="RuleBase" id="RU004474"/>
    </source>
</evidence>
<organism evidence="12 13">
    <name type="scientific">Antricoccus suffuscus</name>
    <dbReference type="NCBI Taxonomy" id="1629062"/>
    <lineage>
        <taxon>Bacteria</taxon>
        <taxon>Bacillati</taxon>
        <taxon>Actinomycetota</taxon>
        <taxon>Actinomycetes</taxon>
        <taxon>Geodermatophilales</taxon>
        <taxon>Antricoccaceae</taxon>
        <taxon>Antricoccus</taxon>
    </lineage>
</organism>
<dbReference type="SUPFAM" id="SSF53597">
    <property type="entry name" value="Dihydrofolate reductase-like"/>
    <property type="match status" value="1"/>
</dbReference>
<dbReference type="GO" id="GO:0046655">
    <property type="term" value="P:folic acid metabolic process"/>
    <property type="evidence" value="ECO:0007669"/>
    <property type="project" value="TreeGrafter"/>
</dbReference>
<protein>
    <recommendedName>
        <fullName evidence="4 9">Dihydrofolate reductase</fullName>
        <ecNumber evidence="3 9">1.5.1.3</ecNumber>
    </recommendedName>
</protein>
<dbReference type="InterPro" id="IPR001796">
    <property type="entry name" value="DHFR_dom"/>
</dbReference>
<dbReference type="EC" id="1.5.1.3" evidence="3 9"/>
<name>A0A2T1A4U9_9ACTN</name>
<evidence type="ECO:0000256" key="9">
    <source>
        <dbReference type="PIRNR" id="PIRNR000194"/>
    </source>
</evidence>
<dbReference type="GO" id="GO:0004146">
    <property type="term" value="F:dihydrofolate reductase activity"/>
    <property type="evidence" value="ECO:0007669"/>
    <property type="project" value="UniProtKB-EC"/>
</dbReference>
<dbReference type="Proteomes" id="UP000237752">
    <property type="component" value="Unassembled WGS sequence"/>
</dbReference>
<comment type="function">
    <text evidence="8 9">Key enzyme in folate metabolism. Catalyzes an essential reaction for de novo glycine and purine synthesis, and for DNA precursor synthesis.</text>
</comment>
<dbReference type="InterPro" id="IPR024072">
    <property type="entry name" value="DHFR-like_dom_sf"/>
</dbReference>
<dbReference type="UniPathway" id="UPA00077">
    <property type="reaction ID" value="UER00158"/>
</dbReference>
<evidence type="ECO:0000256" key="2">
    <source>
        <dbReference type="ARBA" id="ARBA00009539"/>
    </source>
</evidence>
<dbReference type="InterPro" id="IPR012259">
    <property type="entry name" value="DHFR"/>
</dbReference>
<dbReference type="FunFam" id="3.40.430.10:FF:000001">
    <property type="entry name" value="Dihydrofolate reductase"/>
    <property type="match status" value="1"/>
</dbReference>
<sequence>MVVGLIWAQARDRVIGRDGTMPWHLPEDLAHFKATTSGTTVVMGRRTWESFPPKFRPLPGRTNVVITSQQDWADDGAVVVHSLEEGLASDTDVWVIGGAGVYAEALPHADTIVVTEIDETYVGDTLAPVIGADWIVTDASDWHTSKTGLRYRFVGYRRAEADSA</sequence>
<dbReference type="AlphaFoldDB" id="A0A2T1A4U9"/>
<dbReference type="PANTHER" id="PTHR48069">
    <property type="entry name" value="DIHYDROFOLATE REDUCTASE"/>
    <property type="match status" value="1"/>
</dbReference>
<dbReference type="PIRSF" id="PIRSF000194">
    <property type="entry name" value="DHFR"/>
    <property type="match status" value="1"/>
</dbReference>
<dbReference type="GO" id="GO:0070401">
    <property type="term" value="F:NADP+ binding"/>
    <property type="evidence" value="ECO:0007669"/>
    <property type="project" value="UniProtKB-ARBA"/>
</dbReference>
<accession>A0A2T1A4U9</accession>
<dbReference type="Gene3D" id="3.40.430.10">
    <property type="entry name" value="Dihydrofolate Reductase, subunit A"/>
    <property type="match status" value="1"/>
</dbReference>
<dbReference type="RefSeq" id="WP_106347722.1">
    <property type="nucleotide sequence ID" value="NZ_PVUE01000002.1"/>
</dbReference>
<evidence type="ECO:0000313" key="13">
    <source>
        <dbReference type="Proteomes" id="UP000237752"/>
    </source>
</evidence>
<reference evidence="12 13" key="1">
    <citation type="submission" date="2018-03" db="EMBL/GenBank/DDBJ databases">
        <title>Genomic Encyclopedia of Archaeal and Bacterial Type Strains, Phase II (KMG-II): from individual species to whole genera.</title>
        <authorList>
            <person name="Goeker M."/>
        </authorList>
    </citation>
    <scope>NUCLEOTIDE SEQUENCE [LARGE SCALE GENOMIC DNA]</scope>
    <source>
        <strain evidence="12 13">DSM 100065</strain>
    </source>
</reference>
<dbReference type="EMBL" id="PVUE01000002">
    <property type="protein sequence ID" value="PRZ43574.1"/>
    <property type="molecule type" value="Genomic_DNA"/>
</dbReference>
<dbReference type="OrthoDB" id="9804315at2"/>
<evidence type="ECO:0000256" key="5">
    <source>
        <dbReference type="ARBA" id="ARBA00022563"/>
    </source>
</evidence>
<comment type="pathway">
    <text evidence="1 9">Cofactor biosynthesis; tetrahydrofolate biosynthesis; 5,6,7,8-tetrahydrofolate from 7,8-dihydrofolate: step 1/1.</text>
</comment>
<keyword evidence="7 9" id="KW-0560">Oxidoreductase</keyword>
<evidence type="ECO:0000256" key="3">
    <source>
        <dbReference type="ARBA" id="ARBA00012856"/>
    </source>
</evidence>
<evidence type="ECO:0000256" key="1">
    <source>
        <dbReference type="ARBA" id="ARBA00004903"/>
    </source>
</evidence>
<proteinExistence type="inferred from homology"/>
<evidence type="ECO:0000256" key="4">
    <source>
        <dbReference type="ARBA" id="ARBA00018886"/>
    </source>
</evidence>
<evidence type="ECO:0000313" key="12">
    <source>
        <dbReference type="EMBL" id="PRZ43574.1"/>
    </source>
</evidence>
<evidence type="ECO:0000259" key="11">
    <source>
        <dbReference type="PROSITE" id="PS51330"/>
    </source>
</evidence>
<evidence type="ECO:0000256" key="8">
    <source>
        <dbReference type="ARBA" id="ARBA00025067"/>
    </source>
</evidence>
<gene>
    <name evidence="12" type="ORF">CLV47_102262</name>
</gene>
<keyword evidence="6 9" id="KW-0521">NADP</keyword>
<dbReference type="InterPro" id="IPR017925">
    <property type="entry name" value="DHFR_CS"/>
</dbReference>
<dbReference type="GO" id="GO:0006730">
    <property type="term" value="P:one-carbon metabolic process"/>
    <property type="evidence" value="ECO:0007669"/>
    <property type="project" value="UniProtKB-KW"/>
</dbReference>
<dbReference type="PRINTS" id="PR00070">
    <property type="entry name" value="DHFR"/>
</dbReference>
<dbReference type="GO" id="GO:0046654">
    <property type="term" value="P:tetrahydrofolate biosynthetic process"/>
    <property type="evidence" value="ECO:0007669"/>
    <property type="project" value="UniProtKB-UniPathway"/>
</dbReference>
<comment type="caution">
    <text evidence="12">The sequence shown here is derived from an EMBL/GenBank/DDBJ whole genome shotgun (WGS) entry which is preliminary data.</text>
</comment>
<comment type="similarity">
    <text evidence="2 9 10">Belongs to the dihydrofolate reductase family.</text>
</comment>
<dbReference type="PROSITE" id="PS51330">
    <property type="entry name" value="DHFR_2"/>
    <property type="match status" value="1"/>
</dbReference>
<dbReference type="GO" id="GO:0046452">
    <property type="term" value="P:dihydrofolate metabolic process"/>
    <property type="evidence" value="ECO:0007669"/>
    <property type="project" value="TreeGrafter"/>
</dbReference>
<keyword evidence="5 9" id="KW-0554">One-carbon metabolism</keyword>
<dbReference type="PANTHER" id="PTHR48069:SF3">
    <property type="entry name" value="DIHYDROFOLATE REDUCTASE"/>
    <property type="match status" value="1"/>
</dbReference>
<dbReference type="PROSITE" id="PS00075">
    <property type="entry name" value="DHFR_1"/>
    <property type="match status" value="1"/>
</dbReference>
<dbReference type="GO" id="GO:0005829">
    <property type="term" value="C:cytosol"/>
    <property type="evidence" value="ECO:0007669"/>
    <property type="project" value="TreeGrafter"/>
</dbReference>
<dbReference type="CDD" id="cd00209">
    <property type="entry name" value="DHFR"/>
    <property type="match status" value="1"/>
</dbReference>
<dbReference type="Pfam" id="PF00186">
    <property type="entry name" value="DHFR_1"/>
    <property type="match status" value="1"/>
</dbReference>
<evidence type="ECO:0000256" key="6">
    <source>
        <dbReference type="ARBA" id="ARBA00022857"/>
    </source>
</evidence>
<keyword evidence="13" id="KW-1185">Reference proteome</keyword>
<comment type="catalytic activity">
    <reaction evidence="9">
        <text>(6S)-5,6,7,8-tetrahydrofolate + NADP(+) = 7,8-dihydrofolate + NADPH + H(+)</text>
        <dbReference type="Rhea" id="RHEA:15009"/>
        <dbReference type="ChEBI" id="CHEBI:15378"/>
        <dbReference type="ChEBI" id="CHEBI:57451"/>
        <dbReference type="ChEBI" id="CHEBI:57453"/>
        <dbReference type="ChEBI" id="CHEBI:57783"/>
        <dbReference type="ChEBI" id="CHEBI:58349"/>
        <dbReference type="EC" id="1.5.1.3"/>
    </reaction>
</comment>